<gene>
    <name evidence="2" type="ORF">PYV00_03105</name>
</gene>
<dbReference type="InterPro" id="IPR000835">
    <property type="entry name" value="HTH_MarR-typ"/>
</dbReference>
<evidence type="ECO:0000313" key="3">
    <source>
        <dbReference type="Proteomes" id="UP001216253"/>
    </source>
</evidence>
<dbReference type="PANTHER" id="PTHR18964:SF169">
    <property type="entry name" value="N-ACETYLMANNOSAMINE KINASE"/>
    <property type="match status" value="1"/>
</dbReference>
<dbReference type="EMBL" id="JARESE010000009">
    <property type="protein sequence ID" value="MDE8650706.1"/>
    <property type="molecule type" value="Genomic_DNA"/>
</dbReference>
<dbReference type="CDD" id="cd23763">
    <property type="entry name" value="ASKHA_ATPase_ROK"/>
    <property type="match status" value="1"/>
</dbReference>
<dbReference type="Proteomes" id="UP001216253">
    <property type="component" value="Unassembled WGS sequence"/>
</dbReference>
<dbReference type="InterPro" id="IPR036388">
    <property type="entry name" value="WH-like_DNA-bd_sf"/>
</dbReference>
<dbReference type="Pfam" id="PF00480">
    <property type="entry name" value="ROK"/>
    <property type="match status" value="1"/>
</dbReference>
<dbReference type="InterPro" id="IPR000600">
    <property type="entry name" value="ROK"/>
</dbReference>
<dbReference type="RefSeq" id="WP_275226788.1">
    <property type="nucleotide sequence ID" value="NZ_JARESE010000009.1"/>
</dbReference>
<dbReference type="SUPFAM" id="SSF53067">
    <property type="entry name" value="Actin-like ATPase domain"/>
    <property type="match status" value="1"/>
</dbReference>
<dbReference type="SUPFAM" id="SSF46785">
    <property type="entry name" value="Winged helix' DNA-binding domain"/>
    <property type="match status" value="1"/>
</dbReference>
<dbReference type="PANTHER" id="PTHR18964">
    <property type="entry name" value="ROK (REPRESSOR, ORF, KINASE) FAMILY"/>
    <property type="match status" value="1"/>
</dbReference>
<organism evidence="2 3">
    <name type="scientific">Novosphingobium album</name>
    <name type="common">ex Liu et al. 2023</name>
    <dbReference type="NCBI Taxonomy" id="3031130"/>
    <lineage>
        <taxon>Bacteria</taxon>
        <taxon>Pseudomonadati</taxon>
        <taxon>Pseudomonadota</taxon>
        <taxon>Alphaproteobacteria</taxon>
        <taxon>Sphingomonadales</taxon>
        <taxon>Sphingomonadaceae</taxon>
        <taxon>Novosphingobium</taxon>
    </lineage>
</organism>
<dbReference type="Gene3D" id="3.30.420.40">
    <property type="match status" value="3"/>
</dbReference>
<dbReference type="InterPro" id="IPR043129">
    <property type="entry name" value="ATPase_NBD"/>
</dbReference>
<reference evidence="2 3" key="1">
    <citation type="submission" date="2023-03" db="EMBL/GenBank/DDBJ databases">
        <title>NovoSphingobium album sp. nov. isolated from polycyclic aromatic hydrocarbons- and heavy-metal polluted soil.</title>
        <authorList>
            <person name="Liu Z."/>
            <person name="Wang K."/>
        </authorList>
    </citation>
    <scope>NUCLEOTIDE SEQUENCE [LARGE SCALE GENOMIC DNA]</scope>
    <source>
        <strain evidence="2 3">H3SJ31-1</strain>
    </source>
</reference>
<comment type="caution">
    <text evidence="2">The sequence shown here is derived from an EMBL/GenBank/DDBJ whole genome shotgun (WGS) entry which is preliminary data.</text>
</comment>
<dbReference type="InterPro" id="IPR036390">
    <property type="entry name" value="WH_DNA-bd_sf"/>
</dbReference>
<protein>
    <submittedName>
        <fullName evidence="2">ROK family transcriptional regulator</fullName>
    </submittedName>
</protein>
<dbReference type="Gene3D" id="1.10.10.10">
    <property type="entry name" value="Winged helix-like DNA-binding domain superfamily/Winged helix DNA-binding domain"/>
    <property type="match status" value="1"/>
</dbReference>
<proteinExistence type="predicted"/>
<feature type="domain" description="HTH marR-type" evidence="1">
    <location>
        <begin position="16"/>
        <end position="64"/>
    </location>
</feature>
<sequence length="379" mass="40704">MAKSVLQSVQAQFPSLSRSERRLLGLVFRRGEMIQAALAEELELTQQSVSRIVGGLIERNLLRFGKQLSMGKRGYPTTTVELVPDFASAAGVAIMANGLAFAVVDFAGRVQVERKVALDSMTVDAVMDWVNKTLAEVSASGIVPQSGVVGLGVSVAGSFTGEGPGFNTPHYLDHWANIAVTSLFTERVGLPAWVDNDGNTAALAESVIGVGRWANSFGYLNIGAGVGGGIILDGEPWRGRFGNAGEFAGGLPPNIYPFPNLELLRQLVGRGGQVFDTVRELVEHYDPAWPAIDDWIARVRDSVSIIASNATAILDLEAIVFGGLMPKDLTERLIPRVELFDQKRRAQLRPTAKLVPTEIEGYAGAIGGAMLPLRATFFR</sequence>
<accession>A0ABT5WKZ1</accession>
<keyword evidence="3" id="KW-1185">Reference proteome</keyword>
<evidence type="ECO:0000259" key="1">
    <source>
        <dbReference type="Pfam" id="PF12802"/>
    </source>
</evidence>
<evidence type="ECO:0000313" key="2">
    <source>
        <dbReference type="EMBL" id="MDE8650706.1"/>
    </source>
</evidence>
<dbReference type="Pfam" id="PF12802">
    <property type="entry name" value="MarR_2"/>
    <property type="match status" value="1"/>
</dbReference>
<name>A0ABT5WKZ1_9SPHN</name>